<dbReference type="InterPro" id="IPR036188">
    <property type="entry name" value="FAD/NAD-bd_sf"/>
</dbReference>
<accession>A0ABX2PZL9</accession>
<gene>
    <name evidence="4" type="ORF">HW556_04455</name>
</gene>
<evidence type="ECO:0000313" key="4">
    <source>
        <dbReference type="EMBL" id="NVO84124.1"/>
    </source>
</evidence>
<dbReference type="GO" id="GO:0004497">
    <property type="term" value="F:monooxygenase activity"/>
    <property type="evidence" value="ECO:0007669"/>
    <property type="project" value="UniProtKB-KW"/>
</dbReference>
<evidence type="ECO:0000313" key="5">
    <source>
        <dbReference type="Proteomes" id="UP000626554"/>
    </source>
</evidence>
<dbReference type="InterPro" id="IPR002938">
    <property type="entry name" value="FAD-bd"/>
</dbReference>
<dbReference type="SUPFAM" id="SSF51905">
    <property type="entry name" value="FAD/NAD(P)-binding domain"/>
    <property type="match status" value="1"/>
</dbReference>
<dbReference type="Gene3D" id="3.50.50.60">
    <property type="entry name" value="FAD/NAD(P)-binding domain"/>
    <property type="match status" value="1"/>
</dbReference>
<keyword evidence="1" id="KW-0560">Oxidoreductase</keyword>
<sequence>MAECIVIGAGIGGLATAHVLLQRGHAVRVYEAAPALHATGAGLVLGANTLQALGTIGLAGAVAALGEPVAGLTLLDERGRVLLDVDASRLAARRFGPHRSVALSHADLQLLLLRQLPPGVVRPGRALTHFTTTTTGPDCRVTAHFQTGEPDTAAVLVGADGLHSRVRRQLFPHLSAPRYAGYTCWRAVVEASDLRLPAATGRFRETWGRAGRFGYVPLGDGRVYWFATRNAPPADARLARYTPPDLLALFGHYHAPVPDLLRRTRPDQLIWHDTVDLPPLPRFAQGLVLLLGDAAHATTPNLGQGAGQAIEDAVVLGQCLGPETRPEAAFREFERRRGSRTRRIVRASRWVGAVAQWQHPLLAATRDVALRHLPAFVTNWQTHFIYQTRY</sequence>
<dbReference type="RefSeq" id="WP_176898358.1">
    <property type="nucleotide sequence ID" value="NZ_JABKAV010000008.1"/>
</dbReference>
<dbReference type="Pfam" id="PF01494">
    <property type="entry name" value="FAD_binding_3"/>
    <property type="match status" value="1"/>
</dbReference>
<evidence type="ECO:0000256" key="1">
    <source>
        <dbReference type="ARBA" id="ARBA00023002"/>
    </source>
</evidence>
<proteinExistence type="predicted"/>
<keyword evidence="5" id="KW-1185">Reference proteome</keyword>
<protein>
    <submittedName>
        <fullName evidence="4">FAD-dependent monooxygenase</fullName>
    </submittedName>
</protein>
<keyword evidence="2 4" id="KW-0503">Monooxygenase</keyword>
<dbReference type="Proteomes" id="UP000626554">
    <property type="component" value="Unassembled WGS sequence"/>
</dbReference>
<dbReference type="PRINTS" id="PR00420">
    <property type="entry name" value="RNGMNOXGNASE"/>
</dbReference>
<dbReference type="PANTHER" id="PTHR13789">
    <property type="entry name" value="MONOOXYGENASE"/>
    <property type="match status" value="1"/>
</dbReference>
<evidence type="ECO:0000259" key="3">
    <source>
        <dbReference type="Pfam" id="PF01494"/>
    </source>
</evidence>
<feature type="domain" description="FAD-binding" evidence="3">
    <location>
        <begin position="3"/>
        <end position="346"/>
    </location>
</feature>
<evidence type="ECO:0000256" key="2">
    <source>
        <dbReference type="ARBA" id="ARBA00023033"/>
    </source>
</evidence>
<dbReference type="EMBL" id="JABKAV010000008">
    <property type="protein sequence ID" value="NVO84124.1"/>
    <property type="molecule type" value="Genomic_DNA"/>
</dbReference>
<dbReference type="InterPro" id="IPR050493">
    <property type="entry name" value="FAD-dep_Monooxygenase_BioMet"/>
</dbReference>
<organism evidence="4 5">
    <name type="scientific">Hymenobacter terrestris</name>
    <dbReference type="NCBI Taxonomy" id="2748310"/>
    <lineage>
        <taxon>Bacteria</taxon>
        <taxon>Pseudomonadati</taxon>
        <taxon>Bacteroidota</taxon>
        <taxon>Cytophagia</taxon>
        <taxon>Cytophagales</taxon>
        <taxon>Hymenobacteraceae</taxon>
        <taxon>Hymenobacter</taxon>
    </lineage>
</organism>
<dbReference type="PANTHER" id="PTHR13789:SF309">
    <property type="entry name" value="PUTATIVE (AFU_ORTHOLOGUE AFUA_6G14510)-RELATED"/>
    <property type="match status" value="1"/>
</dbReference>
<name>A0ABX2PZL9_9BACT</name>
<reference evidence="4 5" key="1">
    <citation type="submission" date="2020-05" db="EMBL/GenBank/DDBJ databases">
        <title>Hymenobacter terrestris sp. nov. and Hymenobacter lapidiphilus sp. nov., isolated from regoliths in Antarctica.</title>
        <authorList>
            <person name="Sedlacek I."/>
            <person name="Pantucek R."/>
            <person name="Zeman M."/>
            <person name="Holochova P."/>
            <person name="Kralova S."/>
            <person name="Stankova E."/>
            <person name="Sedo O."/>
            <person name="Micenkova L."/>
            <person name="Svec P."/>
            <person name="Gupta V."/>
            <person name="Sood U."/>
            <person name="Korpole U.S."/>
            <person name="Lal R."/>
        </authorList>
    </citation>
    <scope>NUCLEOTIDE SEQUENCE [LARGE SCALE GENOMIC DNA]</scope>
    <source>
        <strain evidence="4 5">P5252</strain>
    </source>
</reference>
<comment type="caution">
    <text evidence="4">The sequence shown here is derived from an EMBL/GenBank/DDBJ whole genome shotgun (WGS) entry which is preliminary data.</text>
</comment>